<dbReference type="SUPFAM" id="SSF51556">
    <property type="entry name" value="Metallo-dependent hydrolases"/>
    <property type="match status" value="1"/>
</dbReference>
<feature type="domain" description="Amidohydrolase 3" evidence="1">
    <location>
        <begin position="55"/>
        <end position="511"/>
    </location>
</feature>
<protein>
    <submittedName>
        <fullName evidence="2">D-aminoacylase</fullName>
    </submittedName>
</protein>
<dbReference type="Proteomes" id="UP001500620">
    <property type="component" value="Unassembled WGS sequence"/>
</dbReference>
<dbReference type="InterPro" id="IPR050378">
    <property type="entry name" value="Metallo-dep_Hydrolases_sf"/>
</dbReference>
<dbReference type="PANTHER" id="PTHR11647">
    <property type="entry name" value="HYDRANTOINASE/DIHYDROPYRIMIDINASE FAMILY MEMBER"/>
    <property type="match status" value="1"/>
</dbReference>
<dbReference type="InterPro" id="IPR032466">
    <property type="entry name" value="Metal_Hydrolase"/>
</dbReference>
<evidence type="ECO:0000313" key="3">
    <source>
        <dbReference type="Proteomes" id="UP001500620"/>
    </source>
</evidence>
<dbReference type="InterPro" id="IPR011059">
    <property type="entry name" value="Metal-dep_hydrolase_composite"/>
</dbReference>
<accession>A0ABP8D7M2</accession>
<evidence type="ECO:0000259" key="1">
    <source>
        <dbReference type="Pfam" id="PF07969"/>
    </source>
</evidence>
<organism evidence="2 3">
    <name type="scientific">Dactylosporangium darangshiense</name>
    <dbReference type="NCBI Taxonomy" id="579108"/>
    <lineage>
        <taxon>Bacteria</taxon>
        <taxon>Bacillati</taxon>
        <taxon>Actinomycetota</taxon>
        <taxon>Actinomycetes</taxon>
        <taxon>Micromonosporales</taxon>
        <taxon>Micromonosporaceae</taxon>
        <taxon>Dactylosporangium</taxon>
    </lineage>
</organism>
<gene>
    <name evidence="2" type="ORF">GCM10022255_032620</name>
</gene>
<keyword evidence="3" id="KW-1185">Reference proteome</keyword>
<dbReference type="SUPFAM" id="SSF51338">
    <property type="entry name" value="Composite domain of metallo-dependent hydrolases"/>
    <property type="match status" value="1"/>
</dbReference>
<sequence>METFDHVSMEPHSTLLLQGGTVLDGTGAPGVVADVLVRDGVVAAIGPGLRADGPVFDATGRVVCPGFVDIHTHSDLTLLSDPRALSKVHQGVTTEVVGNCGLGVAPLPPGADVAAIRQAVSYLDLDLDPAVALDWHDLPGYLAAVAAARPSLNVAALVGHVALHAAVCGFDDRPAGSDELDRMCGLLADALDAGALGLSTGLVYAPLTYVREEELTALAGVIAAAGAVFTWHVRSYDDGLLDSVAQALRVARATGCRTQISHLAAVGRRNWGTVRRALDLVEAANADGLRVGVDIYPYLHGNAPLSQLLPAWAQEGGASAWAPRLRDAGVRERIVAGWADRPTGWEEITVSWTSRGDADPVVGRTVADLGGAGAALDLLAELGAGVMMTAGGRSEDDLRAVLTHPDAVVASDGLALDPGGVTGAGMPHPRSYGCFPRYLERYATDLPDAIRRCTSAPASLIGLPDRGVLRTGAPADVVVFDPAAIAGPATFTAPHQLAAGIDLVLVGGAPTVERGAHTGRRAGRVLHRTRGTTG</sequence>
<name>A0ABP8D7M2_9ACTN</name>
<dbReference type="InterPro" id="IPR013108">
    <property type="entry name" value="Amidohydro_3"/>
</dbReference>
<dbReference type="PANTHER" id="PTHR11647:SF1">
    <property type="entry name" value="COLLAPSIN RESPONSE MEDIATOR PROTEIN"/>
    <property type="match status" value="1"/>
</dbReference>
<reference evidence="3" key="1">
    <citation type="journal article" date="2019" name="Int. J. Syst. Evol. Microbiol.">
        <title>The Global Catalogue of Microorganisms (GCM) 10K type strain sequencing project: providing services to taxonomists for standard genome sequencing and annotation.</title>
        <authorList>
            <consortium name="The Broad Institute Genomics Platform"/>
            <consortium name="The Broad Institute Genome Sequencing Center for Infectious Disease"/>
            <person name="Wu L."/>
            <person name="Ma J."/>
        </authorList>
    </citation>
    <scope>NUCLEOTIDE SEQUENCE [LARGE SCALE GENOMIC DNA]</scope>
    <source>
        <strain evidence="3">JCM 17441</strain>
    </source>
</reference>
<dbReference type="EMBL" id="BAABAT010000007">
    <property type="protein sequence ID" value="GAA4249265.1"/>
    <property type="molecule type" value="Genomic_DNA"/>
</dbReference>
<dbReference type="Gene3D" id="3.20.20.140">
    <property type="entry name" value="Metal-dependent hydrolases"/>
    <property type="match status" value="2"/>
</dbReference>
<dbReference type="Pfam" id="PF07969">
    <property type="entry name" value="Amidohydro_3"/>
    <property type="match status" value="1"/>
</dbReference>
<dbReference type="CDD" id="cd01297">
    <property type="entry name" value="D-aminoacylase"/>
    <property type="match status" value="1"/>
</dbReference>
<evidence type="ECO:0000313" key="2">
    <source>
        <dbReference type="EMBL" id="GAA4249265.1"/>
    </source>
</evidence>
<comment type="caution">
    <text evidence="2">The sequence shown here is derived from an EMBL/GenBank/DDBJ whole genome shotgun (WGS) entry which is preliminary data.</text>
</comment>
<proteinExistence type="predicted"/>